<proteinExistence type="inferred from homology"/>
<evidence type="ECO:0000313" key="3">
    <source>
        <dbReference type="EMBL" id="GMN39627.1"/>
    </source>
</evidence>
<dbReference type="Gene3D" id="3.40.50.1820">
    <property type="entry name" value="alpha/beta hydrolase"/>
    <property type="match status" value="1"/>
</dbReference>
<evidence type="ECO:0000259" key="2">
    <source>
        <dbReference type="Pfam" id="PF07859"/>
    </source>
</evidence>
<dbReference type="EMBL" id="BTGU01000009">
    <property type="protein sequence ID" value="GMN39627.1"/>
    <property type="molecule type" value="Genomic_DNA"/>
</dbReference>
<reference evidence="3" key="1">
    <citation type="submission" date="2023-07" db="EMBL/GenBank/DDBJ databases">
        <title>draft genome sequence of fig (Ficus carica).</title>
        <authorList>
            <person name="Takahashi T."/>
            <person name="Nishimura K."/>
        </authorList>
    </citation>
    <scope>NUCLEOTIDE SEQUENCE</scope>
</reference>
<evidence type="ECO:0000256" key="1">
    <source>
        <dbReference type="ARBA" id="ARBA00010515"/>
    </source>
</evidence>
<protein>
    <recommendedName>
        <fullName evidence="2">Alpha/beta hydrolase fold-3 domain-containing protein</fullName>
    </recommendedName>
</protein>
<name>A0AA88D376_FICCA</name>
<dbReference type="PANTHER" id="PTHR23024">
    <property type="entry name" value="ARYLACETAMIDE DEACETYLASE"/>
    <property type="match status" value="1"/>
</dbReference>
<dbReference type="PANTHER" id="PTHR23024:SF406">
    <property type="entry name" value="CARBOXYLESTERASE 15-RELATED"/>
    <property type="match status" value="1"/>
</dbReference>
<dbReference type="Pfam" id="PF07859">
    <property type="entry name" value="Abhydrolase_3"/>
    <property type="match status" value="1"/>
</dbReference>
<dbReference type="Gramene" id="FCD_00017265-RA">
    <property type="protein sequence ID" value="FCD_00017265-RA:cds"/>
    <property type="gene ID" value="FCD_00017265"/>
</dbReference>
<feature type="domain" description="Alpha/beta hydrolase fold-3" evidence="2">
    <location>
        <begin position="76"/>
        <end position="216"/>
    </location>
</feature>
<dbReference type="AlphaFoldDB" id="A0AA88D376"/>
<dbReference type="GO" id="GO:0016787">
    <property type="term" value="F:hydrolase activity"/>
    <property type="evidence" value="ECO:0007669"/>
    <property type="project" value="InterPro"/>
</dbReference>
<organism evidence="3 4">
    <name type="scientific">Ficus carica</name>
    <name type="common">Common fig</name>
    <dbReference type="NCBI Taxonomy" id="3494"/>
    <lineage>
        <taxon>Eukaryota</taxon>
        <taxon>Viridiplantae</taxon>
        <taxon>Streptophyta</taxon>
        <taxon>Embryophyta</taxon>
        <taxon>Tracheophyta</taxon>
        <taxon>Spermatophyta</taxon>
        <taxon>Magnoliopsida</taxon>
        <taxon>eudicotyledons</taxon>
        <taxon>Gunneridae</taxon>
        <taxon>Pentapetalae</taxon>
        <taxon>rosids</taxon>
        <taxon>fabids</taxon>
        <taxon>Rosales</taxon>
        <taxon>Moraceae</taxon>
        <taxon>Ficeae</taxon>
        <taxon>Ficus</taxon>
    </lineage>
</organism>
<dbReference type="SUPFAM" id="SSF53474">
    <property type="entry name" value="alpha/beta-Hydrolases"/>
    <property type="match status" value="1"/>
</dbReference>
<dbReference type="InterPro" id="IPR013094">
    <property type="entry name" value="AB_hydrolase_3"/>
</dbReference>
<dbReference type="Proteomes" id="UP001187192">
    <property type="component" value="Unassembled WGS sequence"/>
</dbReference>
<dbReference type="InterPro" id="IPR029058">
    <property type="entry name" value="AB_hydrolase_fold"/>
</dbReference>
<dbReference type="InterPro" id="IPR050466">
    <property type="entry name" value="Carboxylest/Gibb_receptor"/>
</dbReference>
<accession>A0AA88D376</accession>
<sequence length="230" mass="24748">MGSLPHIVEDCMGVLQVFSDGTVHRRHAVDIDFPFRPVVDDASVAFKDVVYDKKLGLSLRLYKPKPSNSVSKPPVVVYFHGGGFCVGSRLWPNCHNCCLRLASGLKAVVVSPDYRLAPEHKLPAAVDDAARALEWLAGDDCLGDAWLGHEGLDLDRVFVLGDSSGGNMAHHLAVRLGSAGSVNAATSTPVRVRVPVRGFVLLAPFFGGVVRTKSEEGPSEALLNLEILDR</sequence>
<comment type="caution">
    <text evidence="3">The sequence shown here is derived from an EMBL/GenBank/DDBJ whole genome shotgun (WGS) entry which is preliminary data.</text>
</comment>
<gene>
    <name evidence="3" type="ORF">TIFTF001_008859</name>
</gene>
<keyword evidence="4" id="KW-1185">Reference proteome</keyword>
<evidence type="ECO:0000313" key="4">
    <source>
        <dbReference type="Proteomes" id="UP001187192"/>
    </source>
</evidence>
<comment type="similarity">
    <text evidence="1">Belongs to the 'GDXG' lipolytic enzyme family.</text>
</comment>